<dbReference type="STRING" id="947166.A0A1D1UN98"/>
<dbReference type="InterPro" id="IPR001148">
    <property type="entry name" value="CA_dom"/>
</dbReference>
<dbReference type="PANTHER" id="PTHR18952:SF265">
    <property type="entry name" value="CARBONIC ANHYDRASE"/>
    <property type="match status" value="1"/>
</dbReference>
<organism evidence="10 11">
    <name type="scientific">Ramazzottius varieornatus</name>
    <name type="common">Water bear</name>
    <name type="synonym">Tardigrade</name>
    <dbReference type="NCBI Taxonomy" id="947166"/>
    <lineage>
        <taxon>Eukaryota</taxon>
        <taxon>Metazoa</taxon>
        <taxon>Ecdysozoa</taxon>
        <taxon>Tardigrada</taxon>
        <taxon>Eutardigrada</taxon>
        <taxon>Parachela</taxon>
        <taxon>Hypsibioidea</taxon>
        <taxon>Ramazzottiidae</taxon>
        <taxon>Ramazzottius</taxon>
    </lineage>
</organism>
<dbReference type="PROSITE" id="PS00162">
    <property type="entry name" value="ALPHA_CA_1"/>
    <property type="match status" value="1"/>
</dbReference>
<dbReference type="InterPro" id="IPR018338">
    <property type="entry name" value="Carbonic_anhydrase_a-class_CS"/>
</dbReference>
<evidence type="ECO:0000256" key="7">
    <source>
        <dbReference type="ARBA" id="ARBA00048348"/>
    </source>
</evidence>
<dbReference type="Pfam" id="PF00194">
    <property type="entry name" value="Carb_anhydrase"/>
    <property type="match status" value="1"/>
</dbReference>
<keyword evidence="4 8" id="KW-0479">Metal-binding</keyword>
<evidence type="ECO:0000313" key="10">
    <source>
        <dbReference type="EMBL" id="GAU90911.1"/>
    </source>
</evidence>
<dbReference type="Proteomes" id="UP000186922">
    <property type="component" value="Unassembled WGS sequence"/>
</dbReference>
<dbReference type="GO" id="GO:0008270">
    <property type="term" value="F:zinc ion binding"/>
    <property type="evidence" value="ECO:0007669"/>
    <property type="project" value="UniProtKB-UniRule"/>
</dbReference>
<dbReference type="InterPro" id="IPR036398">
    <property type="entry name" value="CA_dom_sf"/>
</dbReference>
<feature type="chain" id="PRO_5025085650" description="Carbonic anhydrase" evidence="8">
    <location>
        <begin position="20"/>
        <end position="323"/>
    </location>
</feature>
<dbReference type="Gene3D" id="3.10.200.10">
    <property type="entry name" value="Alpha carbonic anhydrase"/>
    <property type="match status" value="1"/>
</dbReference>
<dbReference type="CDD" id="cd00326">
    <property type="entry name" value="alpha_CA"/>
    <property type="match status" value="1"/>
</dbReference>
<evidence type="ECO:0000256" key="3">
    <source>
        <dbReference type="ARBA" id="ARBA00012925"/>
    </source>
</evidence>
<dbReference type="GO" id="GO:0005886">
    <property type="term" value="C:plasma membrane"/>
    <property type="evidence" value="ECO:0007669"/>
    <property type="project" value="TreeGrafter"/>
</dbReference>
<keyword evidence="5 8" id="KW-0862">Zinc</keyword>
<evidence type="ECO:0000256" key="1">
    <source>
        <dbReference type="ARBA" id="ARBA00002904"/>
    </source>
</evidence>
<dbReference type="EMBL" id="BDGG01000001">
    <property type="protein sequence ID" value="GAU90911.1"/>
    <property type="molecule type" value="Genomic_DNA"/>
</dbReference>
<keyword evidence="11" id="KW-1185">Reference proteome</keyword>
<proteinExistence type="inferred from homology"/>
<dbReference type="InterPro" id="IPR023561">
    <property type="entry name" value="Carbonic_anhydrase_a-class"/>
</dbReference>
<comment type="caution">
    <text evidence="10">The sequence shown here is derived from an EMBL/GenBank/DDBJ whole genome shotgun (WGS) entry which is preliminary data.</text>
</comment>
<keyword evidence="8" id="KW-0732">Signal</keyword>
<dbReference type="OrthoDB" id="429145at2759"/>
<sequence length="323" mass="36578">MKYHLGALLLLFCGHLCSGWFKFQGDLRLINPRTLQRYLRFGNSLSHWGYEHGANESPPDQWDKKFPACKGAQQSPIAINTAKTIRSSRLEPLLFHAYSSFPEANLWTVVNNGHTVQFGGSYNSSYLPTLSKGGLAADYAFTQLHFHWGTTSLRGSEHVINDKRFPLELHIVHRHSSGDNREAHGNSTGLAVVGILFELTSDERKRLRQLDTIAEALTEVIEQNKPANVTLEHFTLSGLLPPSTGYYRYMGSLTTPPCTEAVQWFVMKKPQKITEKQLSAFRRLDDGNGLSGLDKLGDNFRPLQAPYQRRIENYRGKELRFSQ</sequence>
<dbReference type="EC" id="4.2.1.1" evidence="3 8"/>
<dbReference type="PROSITE" id="PS51144">
    <property type="entry name" value="ALPHA_CA_2"/>
    <property type="match status" value="1"/>
</dbReference>
<dbReference type="PANTHER" id="PTHR18952">
    <property type="entry name" value="CARBONIC ANHYDRASE"/>
    <property type="match status" value="1"/>
</dbReference>
<evidence type="ECO:0000256" key="8">
    <source>
        <dbReference type="RuleBase" id="RU367011"/>
    </source>
</evidence>
<dbReference type="SMART" id="SM01057">
    <property type="entry name" value="Carb_anhydrase"/>
    <property type="match status" value="1"/>
</dbReference>
<dbReference type="AlphaFoldDB" id="A0A1D1UN98"/>
<comment type="similarity">
    <text evidence="2 8">Belongs to the alpha-carbonic anhydrase family.</text>
</comment>
<evidence type="ECO:0000256" key="6">
    <source>
        <dbReference type="ARBA" id="ARBA00023239"/>
    </source>
</evidence>
<protein>
    <recommendedName>
        <fullName evidence="3 8">Carbonic anhydrase</fullName>
        <ecNumber evidence="3 8">4.2.1.1</ecNumber>
    </recommendedName>
</protein>
<evidence type="ECO:0000256" key="2">
    <source>
        <dbReference type="ARBA" id="ARBA00010718"/>
    </source>
</evidence>
<evidence type="ECO:0000256" key="5">
    <source>
        <dbReference type="ARBA" id="ARBA00022833"/>
    </source>
</evidence>
<evidence type="ECO:0000256" key="4">
    <source>
        <dbReference type="ARBA" id="ARBA00022723"/>
    </source>
</evidence>
<accession>A0A1D1UN98</accession>
<evidence type="ECO:0000259" key="9">
    <source>
        <dbReference type="PROSITE" id="PS51144"/>
    </source>
</evidence>
<dbReference type="SUPFAM" id="SSF51069">
    <property type="entry name" value="Carbonic anhydrase"/>
    <property type="match status" value="1"/>
</dbReference>
<comment type="catalytic activity">
    <reaction evidence="7 8">
        <text>hydrogencarbonate + H(+) = CO2 + H2O</text>
        <dbReference type="Rhea" id="RHEA:10748"/>
        <dbReference type="ChEBI" id="CHEBI:15377"/>
        <dbReference type="ChEBI" id="CHEBI:15378"/>
        <dbReference type="ChEBI" id="CHEBI:16526"/>
        <dbReference type="ChEBI" id="CHEBI:17544"/>
        <dbReference type="EC" id="4.2.1.1"/>
    </reaction>
</comment>
<evidence type="ECO:0000313" key="11">
    <source>
        <dbReference type="Proteomes" id="UP000186922"/>
    </source>
</evidence>
<comment type="cofactor">
    <cofactor evidence="8">
        <name>Zn(2+)</name>
        <dbReference type="ChEBI" id="CHEBI:29105"/>
    </cofactor>
</comment>
<keyword evidence="6 8" id="KW-0456">Lyase</keyword>
<gene>
    <name evidence="10" type="primary">RvY_03263-1</name>
    <name evidence="10" type="synonym">RvY_03263.1</name>
    <name evidence="10" type="ORF">RvY_03263</name>
</gene>
<dbReference type="GO" id="GO:0004089">
    <property type="term" value="F:carbonate dehydratase activity"/>
    <property type="evidence" value="ECO:0007669"/>
    <property type="project" value="UniProtKB-UniRule"/>
</dbReference>
<name>A0A1D1UN98_RAMVA</name>
<reference evidence="10 11" key="1">
    <citation type="journal article" date="2016" name="Nat. Commun.">
        <title>Extremotolerant tardigrade genome and improved radiotolerance of human cultured cells by tardigrade-unique protein.</title>
        <authorList>
            <person name="Hashimoto T."/>
            <person name="Horikawa D.D."/>
            <person name="Saito Y."/>
            <person name="Kuwahara H."/>
            <person name="Kozuka-Hata H."/>
            <person name="Shin-I T."/>
            <person name="Minakuchi Y."/>
            <person name="Ohishi K."/>
            <person name="Motoyama A."/>
            <person name="Aizu T."/>
            <person name="Enomoto A."/>
            <person name="Kondo K."/>
            <person name="Tanaka S."/>
            <person name="Hara Y."/>
            <person name="Koshikawa S."/>
            <person name="Sagara H."/>
            <person name="Miura T."/>
            <person name="Yokobori S."/>
            <person name="Miyagawa K."/>
            <person name="Suzuki Y."/>
            <person name="Kubo T."/>
            <person name="Oyama M."/>
            <person name="Kohara Y."/>
            <person name="Fujiyama A."/>
            <person name="Arakawa K."/>
            <person name="Katayama T."/>
            <person name="Toyoda A."/>
            <person name="Kunieda T."/>
        </authorList>
    </citation>
    <scope>NUCLEOTIDE SEQUENCE [LARGE SCALE GENOMIC DNA]</scope>
    <source>
        <strain evidence="10 11">YOKOZUNA-1</strain>
    </source>
</reference>
<feature type="signal peptide" evidence="8">
    <location>
        <begin position="1"/>
        <end position="19"/>
    </location>
</feature>
<feature type="domain" description="Alpha-carbonic anhydrase" evidence="9">
    <location>
        <begin position="46"/>
        <end position="315"/>
    </location>
</feature>
<comment type="function">
    <text evidence="1 8">Reversible hydration of carbon dioxide.</text>
</comment>